<evidence type="ECO:0000313" key="2">
    <source>
        <dbReference type="EMBL" id="KAJ8020852.1"/>
    </source>
</evidence>
<sequence>MELIFGQVVTPCSQVITDTLMHYNFYITTIQGARWSNLRPTAEGCNQVKTGGVLNEQVLERQWFIICYRRRHIAGIIFKLESLDKMQKYCNFEPAMYCTSDNELVLTKSIAYIFGVWDDGLVGTNQDVFITIASKRLMITFCKERCFFQGKSHFHCPICTYQLFEMYADDGIKNALGSIWKWRSALKKHFVSKHGAKALKAWPTIAEFSKDATEGKLGNIPETYRRMVKKAELVEGSSDGEDSDAESGCIEVIS</sequence>
<gene>
    <name evidence="2" type="ORF">HOLleu_40555</name>
</gene>
<name>A0A9Q1BDP0_HOLLE</name>
<organism evidence="2 3">
    <name type="scientific">Holothuria leucospilota</name>
    <name type="common">Black long sea cucumber</name>
    <name type="synonym">Mertensiothuria leucospilota</name>
    <dbReference type="NCBI Taxonomy" id="206669"/>
    <lineage>
        <taxon>Eukaryota</taxon>
        <taxon>Metazoa</taxon>
        <taxon>Echinodermata</taxon>
        <taxon>Eleutherozoa</taxon>
        <taxon>Echinozoa</taxon>
        <taxon>Holothuroidea</taxon>
        <taxon>Aspidochirotacea</taxon>
        <taxon>Aspidochirotida</taxon>
        <taxon>Holothuriidae</taxon>
        <taxon>Holothuria</taxon>
    </lineage>
</organism>
<reference evidence="2" key="1">
    <citation type="submission" date="2021-10" db="EMBL/GenBank/DDBJ databases">
        <title>Tropical sea cucumber genome reveals ecological adaptation and Cuvierian tubules defense mechanism.</title>
        <authorList>
            <person name="Chen T."/>
        </authorList>
    </citation>
    <scope>NUCLEOTIDE SEQUENCE</scope>
    <source>
        <strain evidence="2">Nanhai2018</strain>
        <tissue evidence="2">Muscle</tissue>
    </source>
</reference>
<protein>
    <submittedName>
        <fullName evidence="2">Uncharacterized protein</fullName>
    </submittedName>
</protein>
<evidence type="ECO:0000313" key="3">
    <source>
        <dbReference type="Proteomes" id="UP001152320"/>
    </source>
</evidence>
<accession>A0A9Q1BDP0</accession>
<evidence type="ECO:0000256" key="1">
    <source>
        <dbReference type="SAM" id="MobiDB-lite"/>
    </source>
</evidence>
<dbReference type="Proteomes" id="UP001152320">
    <property type="component" value="Chromosome 22"/>
</dbReference>
<comment type="caution">
    <text evidence="2">The sequence shown here is derived from an EMBL/GenBank/DDBJ whole genome shotgun (WGS) entry which is preliminary data.</text>
</comment>
<proteinExistence type="predicted"/>
<feature type="region of interest" description="Disordered" evidence="1">
    <location>
        <begin position="235"/>
        <end position="254"/>
    </location>
</feature>
<dbReference type="AlphaFoldDB" id="A0A9Q1BDP0"/>
<dbReference type="EMBL" id="JAIZAY010000022">
    <property type="protein sequence ID" value="KAJ8020852.1"/>
    <property type="molecule type" value="Genomic_DNA"/>
</dbReference>
<keyword evidence="3" id="KW-1185">Reference proteome</keyword>